<dbReference type="EMBL" id="JARKIB010000027">
    <property type="protein sequence ID" value="KAJ7764870.1"/>
    <property type="molecule type" value="Genomic_DNA"/>
</dbReference>
<accession>A0AAD7JHD7</accession>
<dbReference type="InterPro" id="IPR001128">
    <property type="entry name" value="Cyt_P450"/>
</dbReference>
<name>A0AAD7JHD7_9AGAR</name>
<dbReference type="PRINTS" id="PR00463">
    <property type="entry name" value="EP450I"/>
</dbReference>
<sequence>MFEFLLGTPNVLIVLFLLLGLTFWRFSTPTLRFPPGPPSSWFIGNILSLPTKSAWISLTQLGSKYGDLVCFRGLGTTILVLNSMEAINDLLDRRASIYSHRPIFTFLGEIMGVDQGIPMLQHGPEWRLQRKLAASGLNSTAVRRYIPLQEDLAALLAKKLLDSPERFFSHVRLTAGRIVVGVAYGFPISEIDSMYIDQAEQTMELVGRATVPGAFLCDFFPILKYLPSWVPFRRLGAYGNRMVSTLVSSPFDHVKRNIVQGIASPSITEQLLRSEMFENTAEREHHIKWSMGSLYGAGAETTYATTLIFMMAMALHPEAQHKAQAEIDRVVGHNKIPRIDDASRLPYVGALIKEVMRWHPVLPLSIARRTAEADQYRGFDVPRDTIIIPNVWAIAFKPCSKYDVKSFIPERFLDEEVKVDDPALWAFGFGRRICPGKALAENSIFALISSILAQFEISPIEGHSINQDFGKNLVSYPEPFEVRIAARSMEAVDLIQARSVSCFCL</sequence>
<dbReference type="PANTHER" id="PTHR46300">
    <property type="entry name" value="P450, PUTATIVE (EUROFUNG)-RELATED-RELATED"/>
    <property type="match status" value="1"/>
</dbReference>
<dbReference type="GO" id="GO:0004497">
    <property type="term" value="F:monooxygenase activity"/>
    <property type="evidence" value="ECO:0007669"/>
    <property type="project" value="UniProtKB-KW"/>
</dbReference>
<dbReference type="PANTHER" id="PTHR46300:SF7">
    <property type="entry name" value="P450, PUTATIVE (EUROFUNG)-RELATED"/>
    <property type="match status" value="1"/>
</dbReference>
<evidence type="ECO:0000256" key="9">
    <source>
        <dbReference type="PIRSR" id="PIRSR602401-1"/>
    </source>
</evidence>
<dbReference type="InterPro" id="IPR036396">
    <property type="entry name" value="Cyt_P450_sf"/>
</dbReference>
<evidence type="ECO:0000256" key="4">
    <source>
        <dbReference type="ARBA" id="ARBA00022617"/>
    </source>
</evidence>
<evidence type="ECO:0000313" key="11">
    <source>
        <dbReference type="EMBL" id="KAJ7764870.1"/>
    </source>
</evidence>
<dbReference type="PRINTS" id="PR00385">
    <property type="entry name" value="P450"/>
</dbReference>
<dbReference type="Gene3D" id="1.10.630.10">
    <property type="entry name" value="Cytochrome P450"/>
    <property type="match status" value="1"/>
</dbReference>
<evidence type="ECO:0000313" key="12">
    <source>
        <dbReference type="Proteomes" id="UP001215598"/>
    </source>
</evidence>
<comment type="cofactor">
    <cofactor evidence="1 9">
        <name>heme</name>
        <dbReference type="ChEBI" id="CHEBI:30413"/>
    </cofactor>
</comment>
<keyword evidence="4 9" id="KW-0349">Heme</keyword>
<feature type="binding site" description="axial binding residue" evidence="9">
    <location>
        <position position="434"/>
    </location>
    <ligand>
        <name>heme</name>
        <dbReference type="ChEBI" id="CHEBI:30413"/>
    </ligand>
    <ligandPart>
        <name>Fe</name>
        <dbReference type="ChEBI" id="CHEBI:18248"/>
    </ligandPart>
</feature>
<proteinExistence type="inferred from homology"/>
<dbReference type="InterPro" id="IPR050364">
    <property type="entry name" value="Cytochrome_P450_fung"/>
</dbReference>
<dbReference type="InterPro" id="IPR017972">
    <property type="entry name" value="Cyt_P450_CS"/>
</dbReference>
<evidence type="ECO:0000256" key="3">
    <source>
        <dbReference type="ARBA" id="ARBA00010617"/>
    </source>
</evidence>
<evidence type="ECO:0000256" key="2">
    <source>
        <dbReference type="ARBA" id="ARBA00005179"/>
    </source>
</evidence>
<dbReference type="AlphaFoldDB" id="A0AAD7JHD7"/>
<evidence type="ECO:0000256" key="5">
    <source>
        <dbReference type="ARBA" id="ARBA00022723"/>
    </source>
</evidence>
<evidence type="ECO:0000256" key="7">
    <source>
        <dbReference type="ARBA" id="ARBA00023004"/>
    </source>
</evidence>
<dbReference type="GO" id="GO:0016705">
    <property type="term" value="F:oxidoreductase activity, acting on paired donors, with incorporation or reduction of molecular oxygen"/>
    <property type="evidence" value="ECO:0007669"/>
    <property type="project" value="InterPro"/>
</dbReference>
<keyword evidence="5 9" id="KW-0479">Metal-binding</keyword>
<keyword evidence="6 10" id="KW-0560">Oxidoreductase</keyword>
<reference evidence="11" key="1">
    <citation type="submission" date="2023-03" db="EMBL/GenBank/DDBJ databases">
        <title>Massive genome expansion in bonnet fungi (Mycena s.s.) driven by repeated elements and novel gene families across ecological guilds.</title>
        <authorList>
            <consortium name="Lawrence Berkeley National Laboratory"/>
            <person name="Harder C.B."/>
            <person name="Miyauchi S."/>
            <person name="Viragh M."/>
            <person name="Kuo A."/>
            <person name="Thoen E."/>
            <person name="Andreopoulos B."/>
            <person name="Lu D."/>
            <person name="Skrede I."/>
            <person name="Drula E."/>
            <person name="Henrissat B."/>
            <person name="Morin E."/>
            <person name="Kohler A."/>
            <person name="Barry K."/>
            <person name="LaButti K."/>
            <person name="Morin E."/>
            <person name="Salamov A."/>
            <person name="Lipzen A."/>
            <person name="Mereny Z."/>
            <person name="Hegedus B."/>
            <person name="Baldrian P."/>
            <person name="Stursova M."/>
            <person name="Weitz H."/>
            <person name="Taylor A."/>
            <person name="Grigoriev I.V."/>
            <person name="Nagy L.G."/>
            <person name="Martin F."/>
            <person name="Kauserud H."/>
        </authorList>
    </citation>
    <scope>NUCLEOTIDE SEQUENCE</scope>
    <source>
        <strain evidence="11">CBHHK182m</strain>
    </source>
</reference>
<organism evidence="11 12">
    <name type="scientific">Mycena metata</name>
    <dbReference type="NCBI Taxonomy" id="1033252"/>
    <lineage>
        <taxon>Eukaryota</taxon>
        <taxon>Fungi</taxon>
        <taxon>Dikarya</taxon>
        <taxon>Basidiomycota</taxon>
        <taxon>Agaricomycotina</taxon>
        <taxon>Agaricomycetes</taxon>
        <taxon>Agaricomycetidae</taxon>
        <taxon>Agaricales</taxon>
        <taxon>Marasmiineae</taxon>
        <taxon>Mycenaceae</taxon>
        <taxon>Mycena</taxon>
    </lineage>
</organism>
<evidence type="ECO:0000256" key="10">
    <source>
        <dbReference type="RuleBase" id="RU000461"/>
    </source>
</evidence>
<keyword evidence="7 9" id="KW-0408">Iron</keyword>
<comment type="caution">
    <text evidence="11">The sequence shown here is derived from an EMBL/GenBank/DDBJ whole genome shotgun (WGS) entry which is preliminary data.</text>
</comment>
<dbReference type="CDD" id="cd11065">
    <property type="entry name" value="CYP64-like"/>
    <property type="match status" value="1"/>
</dbReference>
<comment type="pathway">
    <text evidence="2">Secondary metabolite biosynthesis.</text>
</comment>
<dbReference type="InterPro" id="IPR002401">
    <property type="entry name" value="Cyt_P450_E_grp-I"/>
</dbReference>
<dbReference type="GO" id="GO:0005506">
    <property type="term" value="F:iron ion binding"/>
    <property type="evidence" value="ECO:0007669"/>
    <property type="project" value="InterPro"/>
</dbReference>
<keyword evidence="12" id="KW-1185">Reference proteome</keyword>
<dbReference type="Proteomes" id="UP001215598">
    <property type="component" value="Unassembled WGS sequence"/>
</dbReference>
<dbReference type="PROSITE" id="PS00086">
    <property type="entry name" value="CYTOCHROME_P450"/>
    <property type="match status" value="1"/>
</dbReference>
<protein>
    <submittedName>
        <fullName evidence="11">Cytochrome P450</fullName>
    </submittedName>
</protein>
<comment type="similarity">
    <text evidence="3 10">Belongs to the cytochrome P450 family.</text>
</comment>
<dbReference type="SUPFAM" id="SSF48264">
    <property type="entry name" value="Cytochrome P450"/>
    <property type="match status" value="1"/>
</dbReference>
<evidence type="ECO:0000256" key="1">
    <source>
        <dbReference type="ARBA" id="ARBA00001971"/>
    </source>
</evidence>
<evidence type="ECO:0000256" key="8">
    <source>
        <dbReference type="ARBA" id="ARBA00023033"/>
    </source>
</evidence>
<gene>
    <name evidence="11" type="ORF">B0H16DRAFT_1526030</name>
</gene>
<evidence type="ECO:0000256" key="6">
    <source>
        <dbReference type="ARBA" id="ARBA00023002"/>
    </source>
</evidence>
<dbReference type="Pfam" id="PF00067">
    <property type="entry name" value="p450"/>
    <property type="match status" value="1"/>
</dbReference>
<dbReference type="GO" id="GO:0020037">
    <property type="term" value="F:heme binding"/>
    <property type="evidence" value="ECO:0007669"/>
    <property type="project" value="InterPro"/>
</dbReference>
<keyword evidence="8 10" id="KW-0503">Monooxygenase</keyword>